<evidence type="ECO:0000313" key="2">
    <source>
        <dbReference type="Proteomes" id="UP000811255"/>
    </source>
</evidence>
<reference evidence="1 2" key="1">
    <citation type="submission" date="2021-05" db="EMBL/GenBank/DDBJ databases">
        <title>Croceibacterium sp. LX-88 genome sequence.</title>
        <authorList>
            <person name="Luo X."/>
        </authorList>
    </citation>
    <scope>NUCLEOTIDE SEQUENCE [LARGE SCALE GENOMIC DNA]</scope>
    <source>
        <strain evidence="1 2">LX-88</strain>
    </source>
</reference>
<accession>A0ABS5W7P1</accession>
<dbReference type="RefSeq" id="WP_214537600.1">
    <property type="nucleotide sequence ID" value="NZ_JAHFVK010000003.1"/>
</dbReference>
<name>A0ABS5W7P1_9SPHN</name>
<gene>
    <name evidence="1" type="ORF">KK137_15725</name>
</gene>
<protein>
    <recommendedName>
        <fullName evidence="3">YD repeat-containing protein</fullName>
    </recommendedName>
</protein>
<proteinExistence type="predicted"/>
<sequence length="59" mass="6321">MLFGPQISQSSLKLLSSGSRCVTFKYDVNGNRIAQTVGTIASGPVQWGSGKLGCFVWNK</sequence>
<keyword evidence="2" id="KW-1185">Reference proteome</keyword>
<comment type="caution">
    <text evidence="1">The sequence shown here is derived from an EMBL/GenBank/DDBJ whole genome shotgun (WGS) entry which is preliminary data.</text>
</comment>
<organism evidence="1 2">
    <name type="scientific">Croceibacterium selenioxidans</name>
    <dbReference type="NCBI Taxonomy" id="2838833"/>
    <lineage>
        <taxon>Bacteria</taxon>
        <taxon>Pseudomonadati</taxon>
        <taxon>Pseudomonadota</taxon>
        <taxon>Alphaproteobacteria</taxon>
        <taxon>Sphingomonadales</taxon>
        <taxon>Erythrobacteraceae</taxon>
        <taxon>Croceibacterium</taxon>
    </lineage>
</organism>
<evidence type="ECO:0008006" key="3">
    <source>
        <dbReference type="Google" id="ProtNLM"/>
    </source>
</evidence>
<dbReference type="EMBL" id="JAHFVK010000003">
    <property type="protein sequence ID" value="MBT2135788.1"/>
    <property type="molecule type" value="Genomic_DNA"/>
</dbReference>
<evidence type="ECO:0000313" key="1">
    <source>
        <dbReference type="EMBL" id="MBT2135788.1"/>
    </source>
</evidence>
<dbReference type="Proteomes" id="UP000811255">
    <property type="component" value="Unassembled WGS sequence"/>
</dbReference>